<evidence type="ECO:0000313" key="2">
    <source>
        <dbReference type="EMBL" id="MFC6006564.1"/>
    </source>
</evidence>
<organism evidence="2 3">
    <name type="scientific">Angustibacter luteus</name>
    <dbReference type="NCBI Taxonomy" id="658456"/>
    <lineage>
        <taxon>Bacteria</taxon>
        <taxon>Bacillati</taxon>
        <taxon>Actinomycetota</taxon>
        <taxon>Actinomycetes</taxon>
        <taxon>Kineosporiales</taxon>
        <taxon>Kineosporiaceae</taxon>
    </lineage>
</organism>
<accession>A0ABW1JCJ9</accession>
<evidence type="ECO:0000256" key="1">
    <source>
        <dbReference type="SAM" id="Phobius"/>
    </source>
</evidence>
<name>A0ABW1JCJ9_9ACTN</name>
<feature type="transmembrane region" description="Helical" evidence="1">
    <location>
        <begin position="63"/>
        <end position="82"/>
    </location>
</feature>
<keyword evidence="1" id="KW-1133">Transmembrane helix</keyword>
<feature type="transmembrane region" description="Helical" evidence="1">
    <location>
        <begin position="224"/>
        <end position="241"/>
    </location>
</feature>
<feature type="transmembrane region" description="Helical" evidence="1">
    <location>
        <begin position="118"/>
        <end position="144"/>
    </location>
</feature>
<evidence type="ECO:0000313" key="3">
    <source>
        <dbReference type="Proteomes" id="UP001596189"/>
    </source>
</evidence>
<sequence length="242" mass="24219">MGVWTAVFWGAFSSASLYLGQALARPLTGKNKITGLVMGFGAGTLLSAVAYELVPESILEKGPWVAVSLLVGALAYYVGDRLVDQGGGSDRSSIDSAASGSSGAAMFVGALLDGIPEAFILGSTIALGGGISIAFVAAVFVSNIPQGVAGTTSLQDAGYSSGRIFRMWTALTVACAVVAVLGFVVSTSMGSSGVYAQAFAGGAVLTMLADSMMPEAFQHGGDSVGLVTVLGFLVAGALTVVQ</sequence>
<feature type="transmembrane region" description="Helical" evidence="1">
    <location>
        <begin position="165"/>
        <end position="188"/>
    </location>
</feature>
<feature type="transmembrane region" description="Helical" evidence="1">
    <location>
        <begin position="6"/>
        <end position="24"/>
    </location>
</feature>
<feature type="transmembrane region" description="Helical" evidence="1">
    <location>
        <begin position="94"/>
        <end position="112"/>
    </location>
</feature>
<dbReference type="RefSeq" id="WP_345718047.1">
    <property type="nucleotide sequence ID" value="NZ_BAABFP010000008.1"/>
</dbReference>
<keyword evidence="3" id="KW-1185">Reference proteome</keyword>
<dbReference type="EMBL" id="JBHSRD010000003">
    <property type="protein sequence ID" value="MFC6006564.1"/>
    <property type="molecule type" value="Genomic_DNA"/>
</dbReference>
<dbReference type="Proteomes" id="UP001596189">
    <property type="component" value="Unassembled WGS sequence"/>
</dbReference>
<feature type="transmembrane region" description="Helical" evidence="1">
    <location>
        <begin position="194"/>
        <end position="212"/>
    </location>
</feature>
<proteinExistence type="predicted"/>
<reference evidence="3" key="1">
    <citation type="journal article" date="2019" name="Int. J. Syst. Evol. Microbiol.">
        <title>The Global Catalogue of Microorganisms (GCM) 10K type strain sequencing project: providing services to taxonomists for standard genome sequencing and annotation.</title>
        <authorList>
            <consortium name="The Broad Institute Genomics Platform"/>
            <consortium name="The Broad Institute Genome Sequencing Center for Infectious Disease"/>
            <person name="Wu L."/>
            <person name="Ma J."/>
        </authorList>
    </citation>
    <scope>NUCLEOTIDE SEQUENCE [LARGE SCALE GENOMIC DNA]</scope>
    <source>
        <strain evidence="3">KACC 14249</strain>
    </source>
</reference>
<gene>
    <name evidence="2" type="ORF">ACFQDO_05410</name>
</gene>
<keyword evidence="1" id="KW-0812">Transmembrane</keyword>
<feature type="transmembrane region" description="Helical" evidence="1">
    <location>
        <begin position="33"/>
        <end position="51"/>
    </location>
</feature>
<comment type="caution">
    <text evidence="2">The sequence shown here is derived from an EMBL/GenBank/DDBJ whole genome shotgun (WGS) entry which is preliminary data.</text>
</comment>
<protein>
    <submittedName>
        <fullName evidence="2">ZIP family metal transporter</fullName>
    </submittedName>
</protein>
<keyword evidence="1" id="KW-0472">Membrane</keyword>